<sequence>MSSGIVTNSQSLTTDELHYLTHPTFFLGAFKSEPLLVLDSGTASVRSVVSSKYSLHDFNYDPFGENAITPDHFPSAYEFNFARNARFGACDGDEQSSVLYLRSLYDALQPHLRYRGRGRGNYSSRRTATN</sequence>
<dbReference type="EMBL" id="HF935661">
    <property type="protein sequence ID" value="CCX11993.1"/>
    <property type="molecule type" value="Genomic_DNA"/>
</dbReference>
<proteinExistence type="predicted"/>
<keyword evidence="2" id="KW-1185">Reference proteome</keyword>
<evidence type="ECO:0000313" key="2">
    <source>
        <dbReference type="Proteomes" id="UP000018144"/>
    </source>
</evidence>
<evidence type="ECO:0000313" key="1">
    <source>
        <dbReference type="EMBL" id="CCX11993.1"/>
    </source>
</evidence>
<name>U4LC43_PYROM</name>
<reference evidence="1 2" key="1">
    <citation type="journal article" date="2013" name="PLoS Genet.">
        <title>The genome and development-dependent transcriptomes of Pyronema confluens: a window into fungal evolution.</title>
        <authorList>
            <person name="Traeger S."/>
            <person name="Altegoer F."/>
            <person name="Freitag M."/>
            <person name="Gabaldon T."/>
            <person name="Kempken F."/>
            <person name="Kumar A."/>
            <person name="Marcet-Houben M."/>
            <person name="Poggeler S."/>
            <person name="Stajich J.E."/>
            <person name="Nowrousian M."/>
        </authorList>
    </citation>
    <scope>NUCLEOTIDE SEQUENCE [LARGE SCALE GENOMIC DNA]</scope>
    <source>
        <strain evidence="2">CBS 100304</strain>
        <tissue evidence="1">Vegetative mycelium</tissue>
    </source>
</reference>
<dbReference type="Proteomes" id="UP000018144">
    <property type="component" value="Unassembled WGS sequence"/>
</dbReference>
<accession>U4LC43</accession>
<organism evidence="1 2">
    <name type="scientific">Pyronema omphalodes (strain CBS 100304)</name>
    <name type="common">Pyronema confluens</name>
    <dbReference type="NCBI Taxonomy" id="1076935"/>
    <lineage>
        <taxon>Eukaryota</taxon>
        <taxon>Fungi</taxon>
        <taxon>Dikarya</taxon>
        <taxon>Ascomycota</taxon>
        <taxon>Pezizomycotina</taxon>
        <taxon>Pezizomycetes</taxon>
        <taxon>Pezizales</taxon>
        <taxon>Pyronemataceae</taxon>
        <taxon>Pyronema</taxon>
    </lineage>
</organism>
<gene>
    <name evidence="1" type="ORF">PCON_11587</name>
</gene>
<dbReference type="AlphaFoldDB" id="U4LC43"/>
<protein>
    <submittedName>
        <fullName evidence="1">Uncharacterized protein</fullName>
    </submittedName>
</protein>